<keyword evidence="3 8" id="KW-0067">ATP-binding</keyword>
<feature type="region of interest" description="Disordered" evidence="5">
    <location>
        <begin position="1"/>
        <end position="20"/>
    </location>
</feature>
<dbReference type="InterPro" id="IPR003439">
    <property type="entry name" value="ABC_transporter-like_ATP-bd"/>
</dbReference>
<evidence type="ECO:0000256" key="1">
    <source>
        <dbReference type="ARBA" id="ARBA00022448"/>
    </source>
</evidence>
<proteinExistence type="predicted"/>
<dbReference type="Pfam" id="PF00005">
    <property type="entry name" value="ABC_tran"/>
    <property type="match status" value="1"/>
</dbReference>
<dbReference type="GO" id="GO:0005524">
    <property type="term" value="F:ATP binding"/>
    <property type="evidence" value="ECO:0007669"/>
    <property type="project" value="UniProtKB-KW"/>
</dbReference>
<keyword evidence="1" id="KW-0813">Transport</keyword>
<evidence type="ECO:0000256" key="3">
    <source>
        <dbReference type="ARBA" id="ARBA00022840"/>
    </source>
</evidence>
<keyword evidence="2" id="KW-0547">Nucleotide-binding</keyword>
<keyword evidence="4" id="KW-0238">DNA-binding</keyword>
<evidence type="ECO:0000313" key="8">
    <source>
        <dbReference type="EMBL" id="GAA3912702.1"/>
    </source>
</evidence>
<reference evidence="9" key="1">
    <citation type="journal article" date="2019" name="Int. J. Syst. Evol. Microbiol.">
        <title>The Global Catalogue of Microorganisms (GCM) 10K type strain sequencing project: providing services to taxonomists for standard genome sequencing and annotation.</title>
        <authorList>
            <consortium name="The Broad Institute Genomics Platform"/>
            <consortium name="The Broad Institute Genome Sequencing Center for Infectious Disease"/>
            <person name="Wu L."/>
            <person name="Ma J."/>
        </authorList>
    </citation>
    <scope>NUCLEOTIDE SEQUENCE [LARGE SCALE GENOMIC DNA]</scope>
    <source>
        <strain evidence="9">JCM 16956</strain>
    </source>
</reference>
<dbReference type="PANTHER" id="PTHR24220:SF685">
    <property type="entry name" value="ABC TRANSPORTER RELATED"/>
    <property type="match status" value="1"/>
</dbReference>
<dbReference type="CDD" id="cd03255">
    <property type="entry name" value="ABC_MJ0796_LolCDE_FtsE"/>
    <property type="match status" value="1"/>
</dbReference>
<dbReference type="PROSITE" id="PS50893">
    <property type="entry name" value="ABC_TRANSPORTER_2"/>
    <property type="match status" value="1"/>
</dbReference>
<dbReference type="InterPro" id="IPR007159">
    <property type="entry name" value="SpoVT-AbrB_dom"/>
</dbReference>
<accession>A0ABP7M5F3</accession>
<dbReference type="PANTHER" id="PTHR24220">
    <property type="entry name" value="IMPORT ATP-BINDING PROTEIN"/>
    <property type="match status" value="1"/>
</dbReference>
<dbReference type="EMBL" id="BAABAJ010000006">
    <property type="protein sequence ID" value="GAA3912702.1"/>
    <property type="molecule type" value="Genomic_DNA"/>
</dbReference>
<feature type="domain" description="ABC transporter" evidence="6">
    <location>
        <begin position="46"/>
        <end position="286"/>
    </location>
</feature>
<evidence type="ECO:0000313" key="9">
    <source>
        <dbReference type="Proteomes" id="UP001501000"/>
    </source>
</evidence>
<dbReference type="InterPro" id="IPR027417">
    <property type="entry name" value="P-loop_NTPase"/>
</dbReference>
<name>A0ABP7M5F3_9ACTN</name>
<comment type="caution">
    <text evidence="8">The sequence shown here is derived from an EMBL/GenBank/DDBJ whole genome shotgun (WGS) entry which is preliminary data.</text>
</comment>
<dbReference type="SUPFAM" id="SSF52540">
    <property type="entry name" value="P-loop containing nucleoside triphosphate hydrolases"/>
    <property type="match status" value="1"/>
</dbReference>
<dbReference type="PROSITE" id="PS51740">
    <property type="entry name" value="SPOVT_ABRB"/>
    <property type="match status" value="1"/>
</dbReference>
<dbReference type="InterPro" id="IPR003593">
    <property type="entry name" value="AAA+_ATPase"/>
</dbReference>
<feature type="domain" description="SpoVT-AbrB" evidence="7">
    <location>
        <begin position="285"/>
        <end position="328"/>
    </location>
</feature>
<dbReference type="PROSITE" id="PS00211">
    <property type="entry name" value="ABC_TRANSPORTER_1"/>
    <property type="match status" value="1"/>
</dbReference>
<dbReference type="Gene3D" id="3.40.50.300">
    <property type="entry name" value="P-loop containing nucleotide triphosphate hydrolases"/>
    <property type="match status" value="1"/>
</dbReference>
<organism evidence="8 9">
    <name type="scientific">Streptomyces gulbargensis</name>
    <dbReference type="NCBI Taxonomy" id="364901"/>
    <lineage>
        <taxon>Bacteria</taxon>
        <taxon>Bacillati</taxon>
        <taxon>Actinomycetota</taxon>
        <taxon>Actinomycetes</taxon>
        <taxon>Kitasatosporales</taxon>
        <taxon>Streptomycetaceae</taxon>
        <taxon>Streptomyces</taxon>
    </lineage>
</organism>
<evidence type="ECO:0000256" key="2">
    <source>
        <dbReference type="ARBA" id="ARBA00022741"/>
    </source>
</evidence>
<evidence type="ECO:0000256" key="4">
    <source>
        <dbReference type="PROSITE-ProRule" id="PRU01076"/>
    </source>
</evidence>
<dbReference type="InterPro" id="IPR015854">
    <property type="entry name" value="ABC_transpr_LolD-like"/>
</dbReference>
<keyword evidence="9" id="KW-1185">Reference proteome</keyword>
<evidence type="ECO:0000256" key="5">
    <source>
        <dbReference type="SAM" id="MobiDB-lite"/>
    </source>
</evidence>
<sequence>MTKDGEARGPGASGASGTATLQELERRAGADRDRPSYGHDALIACDRLVRIFTTDGVEVQALQGLDLLVREGELMALVGASGSGKSTLMNILAGLDVPTAGAARVAGRDLLAMDGKARLRYRREVVGFVWQQTARNLLPYLTAAQNVALPMQLGGRRERKARRARRAEELLAMLGVAEAHDRRPYQLSGGQQQRVAIAVALANDPAVLLADEPTGELDSATAEQVFGAFRRANEELGTTIVIVTHDQAVASEVRRTVAIRDGRTSSEVLRRTEVDEDGRESLVAREYAMLDRAGRLQLPAEHLAALGMEHRVALQLERDHIGVWPDDAGR</sequence>
<evidence type="ECO:0000259" key="7">
    <source>
        <dbReference type="PROSITE" id="PS51740"/>
    </source>
</evidence>
<protein>
    <submittedName>
        <fullName evidence="8">ABC transporter ATP-binding protein</fullName>
    </submittedName>
</protein>
<dbReference type="InterPro" id="IPR017871">
    <property type="entry name" value="ABC_transporter-like_CS"/>
</dbReference>
<dbReference type="InterPro" id="IPR017911">
    <property type="entry name" value="MacB-like_ATP-bd"/>
</dbReference>
<dbReference type="RefSeq" id="WP_345281432.1">
    <property type="nucleotide sequence ID" value="NZ_BAABAJ010000006.1"/>
</dbReference>
<dbReference type="SMART" id="SM00382">
    <property type="entry name" value="AAA"/>
    <property type="match status" value="1"/>
</dbReference>
<dbReference type="Proteomes" id="UP001501000">
    <property type="component" value="Unassembled WGS sequence"/>
</dbReference>
<evidence type="ECO:0000259" key="6">
    <source>
        <dbReference type="PROSITE" id="PS50893"/>
    </source>
</evidence>
<gene>
    <name evidence="8" type="ORF">GCM10022244_23400</name>
</gene>